<dbReference type="AlphaFoldDB" id="A0A2T5C5X0"/>
<evidence type="ECO:0000259" key="1">
    <source>
        <dbReference type="Pfam" id="PF00293"/>
    </source>
</evidence>
<dbReference type="InterPro" id="IPR000086">
    <property type="entry name" value="NUDIX_hydrolase_dom"/>
</dbReference>
<feature type="domain" description="Nudix hydrolase" evidence="1">
    <location>
        <begin position="11"/>
        <end position="104"/>
    </location>
</feature>
<dbReference type="SUPFAM" id="SSF55811">
    <property type="entry name" value="Nudix"/>
    <property type="match status" value="1"/>
</dbReference>
<accession>A0A2T5C5X0</accession>
<dbReference type="Proteomes" id="UP000243525">
    <property type="component" value="Unassembled WGS sequence"/>
</dbReference>
<keyword evidence="3" id="KW-1185">Reference proteome</keyword>
<evidence type="ECO:0000313" key="3">
    <source>
        <dbReference type="Proteomes" id="UP000243525"/>
    </source>
</evidence>
<dbReference type="Pfam" id="PF00293">
    <property type="entry name" value="NUDIX"/>
    <property type="match status" value="1"/>
</dbReference>
<dbReference type="Gene3D" id="3.90.79.10">
    <property type="entry name" value="Nucleoside Triphosphate Pyrophosphohydrolase"/>
    <property type="match status" value="1"/>
</dbReference>
<proteinExistence type="predicted"/>
<protein>
    <submittedName>
        <fullName evidence="2">NUDIX domain-containing protein</fullName>
    </submittedName>
</protein>
<gene>
    <name evidence="2" type="ORF">C8N47_102268</name>
</gene>
<dbReference type="RefSeq" id="WP_107821057.1">
    <property type="nucleotide sequence ID" value="NZ_OY782574.1"/>
</dbReference>
<sequence length="153" mass="17958">MSNKQPKHFNIRVYGLFVQNGSVLVSDEYQLGMRMTKFPGGGLEFGEGTIDCLKREIHEECNQEICDIRHFYTTDFFQQALFFDDHQLLSIYYTARFTEPLNFSTSRKAFDFSTNKNGNQSFRWQAIASLREDDFSFPIDKHVANLLKQKFKQ</sequence>
<evidence type="ECO:0000313" key="2">
    <source>
        <dbReference type="EMBL" id="PTN10283.1"/>
    </source>
</evidence>
<dbReference type="InterPro" id="IPR015797">
    <property type="entry name" value="NUDIX_hydrolase-like_dom_sf"/>
</dbReference>
<dbReference type="OrthoDB" id="9810648at2"/>
<dbReference type="EMBL" id="QAAD01000002">
    <property type="protein sequence ID" value="PTN10283.1"/>
    <property type="molecule type" value="Genomic_DNA"/>
</dbReference>
<reference evidence="2 3" key="1">
    <citation type="submission" date="2018-04" db="EMBL/GenBank/DDBJ databases">
        <title>Genomic Encyclopedia of Archaeal and Bacterial Type Strains, Phase II (KMG-II): from individual species to whole genera.</title>
        <authorList>
            <person name="Goeker M."/>
        </authorList>
    </citation>
    <scope>NUCLEOTIDE SEQUENCE [LARGE SCALE GENOMIC DNA]</scope>
    <source>
        <strain evidence="2 3">DSM 28823</strain>
    </source>
</reference>
<name>A0A2T5C5X0_9BACT</name>
<organism evidence="2 3">
    <name type="scientific">Mangrovibacterium marinum</name>
    <dbReference type="NCBI Taxonomy" id="1639118"/>
    <lineage>
        <taxon>Bacteria</taxon>
        <taxon>Pseudomonadati</taxon>
        <taxon>Bacteroidota</taxon>
        <taxon>Bacteroidia</taxon>
        <taxon>Marinilabiliales</taxon>
        <taxon>Prolixibacteraceae</taxon>
        <taxon>Mangrovibacterium</taxon>
    </lineage>
</organism>
<comment type="caution">
    <text evidence="2">The sequence shown here is derived from an EMBL/GenBank/DDBJ whole genome shotgun (WGS) entry which is preliminary data.</text>
</comment>